<dbReference type="EMBL" id="GADI01003073">
    <property type="protein sequence ID" value="JAA70735.1"/>
    <property type="molecule type" value="mRNA"/>
</dbReference>
<keyword evidence="1" id="KW-0732">Signal</keyword>
<proteinExistence type="evidence at transcript level"/>
<accession>A0A0K8RHY6</accession>
<organism evidence="2">
    <name type="scientific">Ixodes ricinus</name>
    <name type="common">Common tick</name>
    <name type="synonym">Acarus ricinus</name>
    <dbReference type="NCBI Taxonomy" id="34613"/>
    <lineage>
        <taxon>Eukaryota</taxon>
        <taxon>Metazoa</taxon>
        <taxon>Ecdysozoa</taxon>
        <taxon>Arthropoda</taxon>
        <taxon>Chelicerata</taxon>
        <taxon>Arachnida</taxon>
        <taxon>Acari</taxon>
        <taxon>Parasitiformes</taxon>
        <taxon>Ixodida</taxon>
        <taxon>Ixodoidea</taxon>
        <taxon>Ixodidae</taxon>
        <taxon>Ixodinae</taxon>
        <taxon>Ixodes</taxon>
    </lineage>
</organism>
<feature type="chain" id="PRO_5005518091" evidence="1">
    <location>
        <begin position="21"/>
        <end position="134"/>
    </location>
</feature>
<name>A0A0K8RHY6_IXORI</name>
<feature type="signal peptide" evidence="1">
    <location>
        <begin position="1"/>
        <end position="20"/>
    </location>
</feature>
<dbReference type="AlphaFoldDB" id="A0A0K8RHY6"/>
<protein>
    <submittedName>
        <fullName evidence="2">Putative ixodes 14 kDa protein</fullName>
    </submittedName>
</protein>
<evidence type="ECO:0000313" key="2">
    <source>
        <dbReference type="EMBL" id="JAA70735.1"/>
    </source>
</evidence>
<evidence type="ECO:0000256" key="1">
    <source>
        <dbReference type="SAM" id="SignalP"/>
    </source>
</evidence>
<sequence length="134" mass="14996">MKVFLVKFAGLLAMMSFIFCTEVSESPAAPEASGSTESPKEPLFCSVPLDDQEKIFDCIKREISEPNSEFAKKLSNYTLLFCEDIKNFTTIACNQTDEVRVDMTGEEKKSMFQLALKCEAKSFGRLTPYPPKLG</sequence>
<reference evidence="2" key="1">
    <citation type="submission" date="2012-12" db="EMBL/GenBank/DDBJ databases">
        <title>Identification and characterization of a phenylalanine ammonia-lyase gene family in Isatis indigotica Fort.</title>
        <authorList>
            <person name="Liu Q."/>
            <person name="Chen J."/>
            <person name="Zhou X."/>
            <person name="Di P."/>
            <person name="Xiao Y."/>
            <person name="Xuan H."/>
            <person name="Zhang L."/>
            <person name="Chen W."/>
        </authorList>
    </citation>
    <scope>NUCLEOTIDE SEQUENCE</scope>
    <source>
        <tissue evidence="2">Salivary gland</tissue>
    </source>
</reference>